<sequence>MTQSVPDTEEKPTPQETPGPHLCVLEHTRMREIVASSGIAVDVSSNQNHGVRLGKAVTPDTSGHTPNKLQRFLKEHLKLLGVAQIMISVKFIVYGIIGISFLHYATPNTSFFSFQTGFPIWAALPFIVSGSMTVVSAKKQTKALLRGNLRANTLSTVVSSIGILILSHNLVKITFMNCDMEDLCLGVTSVVTGLVVILMILNCLQFLITLALSMLTYNVDGKRIDWVSALSFLKSASESPYQGLLHQPSFYQNLERKDTLLYYNT</sequence>
<dbReference type="GeneID" id="106977916"/>
<evidence type="ECO:0000256" key="7">
    <source>
        <dbReference type="SAM" id="Phobius"/>
    </source>
</evidence>
<keyword evidence="5 7" id="KW-0472">Membrane</keyword>
<dbReference type="PANTHER" id="PTHR23320:SF151">
    <property type="entry name" value="MEMBRANE SPANNING 4-DOMAINS A3"/>
    <property type="match status" value="1"/>
</dbReference>
<dbReference type="InterPro" id="IPR007237">
    <property type="entry name" value="CD20-like"/>
</dbReference>
<feature type="transmembrane region" description="Helical" evidence="7">
    <location>
        <begin position="191"/>
        <end position="215"/>
    </location>
</feature>
<evidence type="ECO:0000256" key="3">
    <source>
        <dbReference type="ARBA" id="ARBA00022692"/>
    </source>
</evidence>
<protein>
    <submittedName>
        <fullName evidence="9">Membrane-spanning 4-domains subfamily A member 3-like</fullName>
    </submittedName>
</protein>
<evidence type="ECO:0000256" key="6">
    <source>
        <dbReference type="SAM" id="MobiDB-lite"/>
    </source>
</evidence>
<evidence type="ECO:0000256" key="1">
    <source>
        <dbReference type="ARBA" id="ARBA00004141"/>
    </source>
</evidence>
<dbReference type="PANTHER" id="PTHR23320">
    <property type="entry name" value="MEMBRANE-SPANNING 4-DOMAINS SUBFAMILY A MS4A -RELATED"/>
    <property type="match status" value="1"/>
</dbReference>
<dbReference type="InterPro" id="IPR030417">
    <property type="entry name" value="MS4A"/>
</dbReference>
<proteinExistence type="inferred from homology"/>
<keyword evidence="3 7" id="KW-0812">Transmembrane</keyword>
<organism evidence="8 9">
    <name type="scientific">Acinonyx jubatus</name>
    <name type="common">Cheetah</name>
    <dbReference type="NCBI Taxonomy" id="32536"/>
    <lineage>
        <taxon>Eukaryota</taxon>
        <taxon>Metazoa</taxon>
        <taxon>Chordata</taxon>
        <taxon>Craniata</taxon>
        <taxon>Vertebrata</taxon>
        <taxon>Euteleostomi</taxon>
        <taxon>Mammalia</taxon>
        <taxon>Eutheria</taxon>
        <taxon>Laurasiatheria</taxon>
        <taxon>Carnivora</taxon>
        <taxon>Feliformia</taxon>
        <taxon>Felidae</taxon>
        <taxon>Felinae</taxon>
        <taxon>Acinonyx</taxon>
    </lineage>
</organism>
<feature type="transmembrane region" description="Helical" evidence="7">
    <location>
        <begin position="149"/>
        <end position="171"/>
    </location>
</feature>
<dbReference type="KEGG" id="aju:106977916"/>
<evidence type="ECO:0000256" key="5">
    <source>
        <dbReference type="ARBA" id="ARBA00023136"/>
    </source>
</evidence>
<evidence type="ECO:0000256" key="4">
    <source>
        <dbReference type="ARBA" id="ARBA00022989"/>
    </source>
</evidence>
<evidence type="ECO:0000313" key="9">
    <source>
        <dbReference type="RefSeq" id="XP_026900929.1"/>
    </source>
</evidence>
<feature type="transmembrane region" description="Helical" evidence="7">
    <location>
        <begin position="118"/>
        <end position="137"/>
    </location>
</feature>
<name>A0A6J1Y8L0_ACIJB</name>
<dbReference type="AlphaFoldDB" id="A0A6J1Y8L0"/>
<evidence type="ECO:0000256" key="2">
    <source>
        <dbReference type="ARBA" id="ARBA00009565"/>
    </source>
</evidence>
<feature type="region of interest" description="Disordered" evidence="6">
    <location>
        <begin position="1"/>
        <end position="20"/>
    </location>
</feature>
<evidence type="ECO:0000313" key="8">
    <source>
        <dbReference type="Proteomes" id="UP001652583"/>
    </source>
</evidence>
<feature type="transmembrane region" description="Helical" evidence="7">
    <location>
        <begin position="79"/>
        <end position="106"/>
    </location>
</feature>
<comment type="subcellular location">
    <subcellularLocation>
        <location evidence="1">Membrane</location>
        <topology evidence="1">Multi-pass membrane protein</topology>
    </subcellularLocation>
</comment>
<reference evidence="9" key="1">
    <citation type="submission" date="2025-08" db="UniProtKB">
        <authorList>
            <consortium name="RefSeq"/>
        </authorList>
    </citation>
    <scope>IDENTIFICATION</scope>
    <source>
        <tissue evidence="9">Blood</tissue>
    </source>
</reference>
<keyword evidence="4 7" id="KW-1133">Transmembrane helix</keyword>
<gene>
    <name evidence="9" type="primary">LOC106977916</name>
</gene>
<keyword evidence="8" id="KW-1185">Reference proteome</keyword>
<dbReference type="Proteomes" id="UP001652583">
    <property type="component" value="Chromosome D1"/>
</dbReference>
<comment type="similarity">
    <text evidence="2">Belongs to the MS4A family.</text>
</comment>
<accession>A0A6J1Y8L0</accession>
<dbReference type="GO" id="GO:0005886">
    <property type="term" value="C:plasma membrane"/>
    <property type="evidence" value="ECO:0007669"/>
    <property type="project" value="TreeGrafter"/>
</dbReference>
<dbReference type="Pfam" id="PF04103">
    <property type="entry name" value="CD20"/>
    <property type="match status" value="1"/>
</dbReference>
<dbReference type="RefSeq" id="XP_026900929.1">
    <property type="nucleotide sequence ID" value="XM_027045128.2"/>
</dbReference>